<feature type="transmembrane region" description="Helical" evidence="4">
    <location>
        <begin position="73"/>
        <end position="92"/>
    </location>
</feature>
<organism evidence="6 7">
    <name type="scientific">Coemansia asiatica</name>
    <dbReference type="NCBI Taxonomy" id="1052880"/>
    <lineage>
        <taxon>Eukaryota</taxon>
        <taxon>Fungi</taxon>
        <taxon>Fungi incertae sedis</taxon>
        <taxon>Zoopagomycota</taxon>
        <taxon>Kickxellomycotina</taxon>
        <taxon>Kickxellomycetes</taxon>
        <taxon>Kickxellales</taxon>
        <taxon>Kickxellaceae</taxon>
        <taxon>Coemansia</taxon>
    </lineage>
</organism>
<dbReference type="GO" id="GO:1902929">
    <property type="term" value="C:plasma membrane of growing cell tip"/>
    <property type="evidence" value="ECO:0007669"/>
    <property type="project" value="TreeGrafter"/>
</dbReference>
<protein>
    <recommendedName>
        <fullName evidence="5">SH3 domain-containing protein</fullName>
    </recommendedName>
</protein>
<feature type="region of interest" description="Disordered" evidence="3">
    <location>
        <begin position="1676"/>
        <end position="1724"/>
    </location>
</feature>
<dbReference type="Pfam" id="PF12768">
    <property type="entry name" value="Rax2"/>
    <property type="match status" value="1"/>
</dbReference>
<sequence length="1805" mass="191825">MSKDRVHAEHWACSQNPKSCLKPSIATQINAQLLDAQNVTVPAAGLHTKTSDRRSVIPNTSSLRESKTRPSSWLRSVAIIGLLFAAILPVMGADSFSDAVASTTEGLVPTPNSLTDDPNLRAISANDLDSDSDKDDGSDDGQNASSSLNDELDNIDDPEPIKDDDEGGIGIVGGFSGVSSFNPNNKGASLSLDKDTTSLVALSRESGMLLESFTLEGQVTAGCSFYNSDGSILQSFFGGTFTSLNSSQAGYVAGVDTNGRVDFMAMGVNGPVNALYCHQDTKQVFVGGSFTSTQAGLTTDVATMYSSSTGGMAIYSAANKTWQQLPFHGLDGPVYDFTNFGDAVYAVGAFSATVDNATHVPLNAQPLNLTTCTIVGGNNAEIAGFTDPRSTICTSGRDSEDATWLLRDMLDGYMTINFPFKTTPSLLRLMNTMYEGRGTKSFRVMAVENNQVLSMTYLDPQTKQEISCSDKCPLEHNTDWQDFRFVDGDDMLVNITGIMIKIVEYHGMGGGLNKIELYQRDPRVYAMNIFNGSPCINMPVQPYSSFTGDWAETTAASYHGTYRTLTVNAADIASSNAQNWAISLTPYIPEPGFYKVYMMIPGCQNTNTCRLRSLADVLLKTNFQDALTFHNVKQGNLVDQEIEIGTVYAPASTANFSATVEVSLSADAKADPQAQRVELVVDYIRFERVTSFDNLGGVIRLNPDLSTEKQLFSAIYGGLEDALPENSVVYSVTSGFSNGTEPDETLFLGGKFSNAEHGYYNIVRYRDRRFVPLNATGLHGTVRSMAFVDSSLFVGGEFNGTADMRTALSNMAQYNTTDEMWYPLNGGADGPVTSVVPYSPFGSHVVAFAGSFSTLYAATGSNDQNLTSNGLAMWDTSAAQWSSLPYIEGSPSLLFADSWESRDYNVALVAGSFSAVAALEANGTVLLSSNGGIKSLSMPGAGLQPDSEGRLVVNSGLWYAKDNTTTPMLIAGGQFQTQDGATNLAQLQDGKWQKLLGGINGEILTINNAANLLFVGGVSNMTINPKNDKPSGFGGLVVYNMDKNDVLGVQSLQGSDENDVSPVRINKIAVRADTSMVVVGGNFTTAGGLLSCPYVCTLDINESQWSPLATSTLVDEVTDMLFADKLLVVAGTFKNGTEPTSYLMTYDFDINYWANVTGAESLPGPVTTLTHADHEESAGMYYIIGTSESDGAPYLAKFDGTSIIKADFTIGSQSKIHSILVVPRSRIPSSVLGTQSNLSRRSDMSIPVGYVLAVSGDLYLPDGSRASNAFFYDNKWAAFLSTIQSNGAPGFVNSVFFEIPPTNVYQRHRLSVALVILVAIAIALGITFLIVFVGLVYIYLRNRREAAATASAASAALAATAGGMGAAGTTKNPLTTNVLGAGTASGTAAGAGTGSVAANAGITDYRTGIAAAAGSAMAAGTKRYTQGDQYRNVARTRDTWGDDNAFVGEPVSYESIVPESGRLNSGSPAGLAGLAMAGRQAAVSSDTYVHYDDKKGVDAKYAHVNNANESLDSIFESAAAEAEAEEKNLARERAISASSKEASFGANSDTDAAPVTTFAAAAAAASNARQMPMPQHYDSEANLVSFDSGSESNRYSRTSMYRPDSTNPFEQRMALRESQGAFPPAGPFADAGDGIGHIPMPSAYHMDNEHTTAAALAGASPAIGISSGVAVGAAAASGKSTAKNLRRRSETTSTRNTDGDMSVSQSPSSRPSGESSANGSTTHLPIRDSLKQYPVFYAKFTFSSRETGELGFRAGERVFVIDQSDEIWWMGIVDHGSDQPLEQGVFPATYVSSEPPKSTDWSELM</sequence>
<evidence type="ECO:0000256" key="3">
    <source>
        <dbReference type="SAM" id="MobiDB-lite"/>
    </source>
</evidence>
<dbReference type="InterPro" id="IPR024982">
    <property type="entry name" value="Rax2-like_C"/>
</dbReference>
<feature type="region of interest" description="Disordered" evidence="3">
    <location>
        <begin position="107"/>
        <end position="168"/>
    </location>
</feature>
<dbReference type="SUPFAM" id="SSF50044">
    <property type="entry name" value="SH3-domain"/>
    <property type="match status" value="1"/>
</dbReference>
<dbReference type="PROSITE" id="PS50002">
    <property type="entry name" value="SH3"/>
    <property type="match status" value="1"/>
</dbReference>
<dbReference type="InterPro" id="IPR015915">
    <property type="entry name" value="Kelch-typ_b-propeller"/>
</dbReference>
<feature type="transmembrane region" description="Helical" evidence="4">
    <location>
        <begin position="1347"/>
        <end position="1367"/>
    </location>
</feature>
<dbReference type="SUPFAM" id="SSF117281">
    <property type="entry name" value="Kelch motif"/>
    <property type="match status" value="1"/>
</dbReference>
<dbReference type="Pfam" id="PF00018">
    <property type="entry name" value="SH3_1"/>
    <property type="match status" value="1"/>
</dbReference>
<dbReference type="EMBL" id="JANBOH010000057">
    <property type="protein sequence ID" value="KAJ1646533.1"/>
    <property type="molecule type" value="Genomic_DNA"/>
</dbReference>
<dbReference type="Pfam" id="PF20842">
    <property type="entry name" value="Rax2_2"/>
    <property type="match status" value="1"/>
</dbReference>
<keyword evidence="4" id="KW-0472">Membrane</keyword>
<accession>A0A9W7XKC8</accession>
<feature type="compositionally biased region" description="Acidic residues" evidence="3">
    <location>
        <begin position="128"/>
        <end position="139"/>
    </location>
</feature>
<dbReference type="PANTHER" id="PTHR31778:SF2">
    <property type="entry name" value="BUD SITE SELECTION PROTEIN RAX2"/>
    <property type="match status" value="1"/>
</dbReference>
<feature type="compositionally biased region" description="Polar residues" evidence="3">
    <location>
        <begin position="107"/>
        <end position="116"/>
    </location>
</feature>
<dbReference type="PANTHER" id="PTHR31778">
    <property type="entry name" value="BUD SITE SELECTION PROTEIN RAX2"/>
    <property type="match status" value="1"/>
</dbReference>
<evidence type="ECO:0000259" key="5">
    <source>
        <dbReference type="PROSITE" id="PS50002"/>
    </source>
</evidence>
<reference evidence="6" key="1">
    <citation type="submission" date="2022-07" db="EMBL/GenBank/DDBJ databases">
        <title>Phylogenomic reconstructions and comparative analyses of Kickxellomycotina fungi.</title>
        <authorList>
            <person name="Reynolds N.K."/>
            <person name="Stajich J.E."/>
            <person name="Barry K."/>
            <person name="Grigoriev I.V."/>
            <person name="Crous P."/>
            <person name="Smith M.E."/>
        </authorList>
    </citation>
    <scope>NUCLEOTIDE SEQUENCE</scope>
    <source>
        <strain evidence="6">NBRC 105413</strain>
    </source>
</reference>
<dbReference type="Gene3D" id="2.30.30.40">
    <property type="entry name" value="SH3 Domains"/>
    <property type="match status" value="1"/>
</dbReference>
<dbReference type="InterPro" id="IPR036028">
    <property type="entry name" value="SH3-like_dom_sf"/>
</dbReference>
<keyword evidence="4" id="KW-1133">Transmembrane helix</keyword>
<dbReference type="InterPro" id="IPR048266">
    <property type="entry name" value="Rax2-like_second"/>
</dbReference>
<gene>
    <name evidence="6" type="ORF">LPJ64_001984</name>
</gene>
<comment type="caution">
    <text evidence="6">The sequence shown here is derived from an EMBL/GenBank/DDBJ whole genome shotgun (WGS) entry which is preliminary data.</text>
</comment>
<feature type="compositionally biased region" description="Low complexity" evidence="3">
    <location>
        <begin position="1691"/>
        <end position="1720"/>
    </location>
</feature>
<evidence type="ECO:0000256" key="4">
    <source>
        <dbReference type="SAM" id="Phobius"/>
    </source>
</evidence>
<evidence type="ECO:0000256" key="2">
    <source>
        <dbReference type="PROSITE-ProRule" id="PRU00192"/>
    </source>
</evidence>
<dbReference type="SMART" id="SM00326">
    <property type="entry name" value="SH3"/>
    <property type="match status" value="1"/>
</dbReference>
<dbReference type="InterPro" id="IPR001452">
    <property type="entry name" value="SH3_domain"/>
</dbReference>
<proteinExistence type="predicted"/>
<evidence type="ECO:0000313" key="6">
    <source>
        <dbReference type="EMBL" id="KAJ1646533.1"/>
    </source>
</evidence>
<evidence type="ECO:0000313" key="7">
    <source>
        <dbReference type="Proteomes" id="UP001145021"/>
    </source>
</evidence>
<dbReference type="Pfam" id="PF20843">
    <property type="entry name" value="Rax2_3"/>
    <property type="match status" value="1"/>
</dbReference>
<keyword evidence="4" id="KW-0812">Transmembrane</keyword>
<name>A0A9W7XKC8_9FUNG</name>
<feature type="domain" description="SH3" evidence="5">
    <location>
        <begin position="1731"/>
        <end position="1796"/>
    </location>
</feature>
<evidence type="ECO:0000256" key="1">
    <source>
        <dbReference type="ARBA" id="ARBA00022443"/>
    </source>
</evidence>
<keyword evidence="1 2" id="KW-0728">SH3 domain</keyword>
<keyword evidence="7" id="KW-1185">Reference proteome</keyword>
<feature type="transmembrane region" description="Helical" evidence="4">
    <location>
        <begin position="1310"/>
        <end position="1340"/>
    </location>
</feature>
<dbReference type="Proteomes" id="UP001145021">
    <property type="component" value="Unassembled WGS sequence"/>
</dbReference>
<dbReference type="CDD" id="cd00174">
    <property type="entry name" value="SH3"/>
    <property type="match status" value="1"/>
</dbReference>
<dbReference type="InterPro" id="IPR048265">
    <property type="entry name" value="Rax2-like_third"/>
</dbReference>
<feature type="compositionally biased region" description="Acidic residues" evidence="3">
    <location>
        <begin position="150"/>
        <end position="167"/>
    </location>
</feature>